<dbReference type="AlphaFoldDB" id="I5AQ80"/>
<feature type="transmembrane region" description="Helical" evidence="1">
    <location>
        <begin position="106"/>
        <end position="128"/>
    </location>
</feature>
<proteinExistence type="predicted"/>
<keyword evidence="1" id="KW-1133">Transmembrane helix</keyword>
<keyword evidence="1" id="KW-0472">Membrane</keyword>
<dbReference type="EMBL" id="CM001487">
    <property type="protein sequence ID" value="EIM55953.1"/>
    <property type="molecule type" value="Genomic_DNA"/>
</dbReference>
<feature type="transmembrane region" description="Helical" evidence="1">
    <location>
        <begin position="64"/>
        <end position="85"/>
    </location>
</feature>
<name>I5AQ80_EUBC6</name>
<gene>
    <name evidence="2" type="ORF">EubceDRAFT1_0087</name>
</gene>
<evidence type="ECO:0000313" key="3">
    <source>
        <dbReference type="Proteomes" id="UP000005753"/>
    </source>
</evidence>
<dbReference type="OrthoDB" id="9827861at2"/>
<sequence>MNYIYKMAVSLILLPLLGAVFAASRLARARKEAIEEGVFSDHSSGRKKDQEMTEAQAGSRVSTLFMVLFANVLYGVVEFAVILLKKFDGFPDLRMMKGIRIVPDKYMIILSAVGMLGLVVNIAGGLLLSKDIRDGALNQDAIGNHKYAMCMMKAAALDTTGILALCYVIVNLQQILA</sequence>
<protein>
    <submittedName>
        <fullName evidence="2">Uncharacterized protein</fullName>
    </submittedName>
</protein>
<evidence type="ECO:0000256" key="1">
    <source>
        <dbReference type="SAM" id="Phobius"/>
    </source>
</evidence>
<dbReference type="Proteomes" id="UP000005753">
    <property type="component" value="Chromosome"/>
</dbReference>
<organism evidence="2 3">
    <name type="scientific">Eubacterium cellulosolvens (strain ATCC 43171 / JCM 9499 / 6)</name>
    <name type="common">Cillobacterium cellulosolvens</name>
    <dbReference type="NCBI Taxonomy" id="633697"/>
    <lineage>
        <taxon>Bacteria</taxon>
        <taxon>Bacillati</taxon>
        <taxon>Bacillota</taxon>
        <taxon>Clostridia</taxon>
        <taxon>Eubacteriales</taxon>
        <taxon>Eubacteriaceae</taxon>
        <taxon>Eubacterium</taxon>
    </lineage>
</organism>
<accession>I5AQ80</accession>
<evidence type="ECO:0000313" key="2">
    <source>
        <dbReference type="EMBL" id="EIM55953.1"/>
    </source>
</evidence>
<keyword evidence="1" id="KW-0812">Transmembrane</keyword>
<feature type="transmembrane region" description="Helical" evidence="1">
    <location>
        <begin position="154"/>
        <end position="172"/>
    </location>
</feature>
<reference evidence="2 3" key="2">
    <citation type="submission" date="2012-02" db="EMBL/GenBank/DDBJ databases">
        <title>Improved High-Quality Draft sequence of Eubacterium cellulosolvens 6.</title>
        <authorList>
            <consortium name="US DOE Joint Genome Institute"/>
            <person name="Lucas S."/>
            <person name="Han J."/>
            <person name="Lapidus A."/>
            <person name="Cheng J.-F."/>
            <person name="Goodwin L."/>
            <person name="Pitluck S."/>
            <person name="Peters L."/>
            <person name="Mikhailova N."/>
            <person name="Gu W."/>
            <person name="Detter J.C."/>
            <person name="Han C."/>
            <person name="Tapia R."/>
            <person name="Land M."/>
            <person name="Hauser L."/>
            <person name="Kyrpides N."/>
            <person name="Ivanova N."/>
            <person name="Pagani I."/>
            <person name="Johnson E."/>
            <person name="Mukhopadhyay B."/>
            <person name="Anderson I."/>
            <person name="Woyke T."/>
        </authorList>
    </citation>
    <scope>NUCLEOTIDE SEQUENCE [LARGE SCALE GENOMIC DNA]</scope>
    <source>
        <strain evidence="2 3">6</strain>
    </source>
</reference>
<reference evidence="2 3" key="1">
    <citation type="submission" date="2010-08" db="EMBL/GenBank/DDBJ databases">
        <authorList>
            <consortium name="US DOE Joint Genome Institute (JGI-PGF)"/>
            <person name="Lucas S."/>
            <person name="Copeland A."/>
            <person name="Lapidus A."/>
            <person name="Cheng J.-F."/>
            <person name="Bruce D."/>
            <person name="Goodwin L."/>
            <person name="Pitluck S."/>
            <person name="Land M.L."/>
            <person name="Hauser L."/>
            <person name="Chang Y.-J."/>
            <person name="Anderson I.J."/>
            <person name="Johnson E."/>
            <person name="Mulhopadhyay B."/>
            <person name="Kyrpides N."/>
            <person name="Woyke T.J."/>
        </authorList>
    </citation>
    <scope>NUCLEOTIDE SEQUENCE [LARGE SCALE GENOMIC DNA]</scope>
    <source>
        <strain evidence="2 3">6</strain>
    </source>
</reference>
<keyword evidence="3" id="KW-1185">Reference proteome</keyword>
<dbReference type="HOGENOM" id="CLU_1515695_0_0_9"/>